<feature type="chain" id="PRO_5036966749" description="Copper amine oxidase-like N-terminal domain-containing protein" evidence="1">
    <location>
        <begin position="22"/>
        <end position="198"/>
    </location>
</feature>
<comment type="caution">
    <text evidence="3">The sequence shown here is derived from an EMBL/GenBank/DDBJ whole genome shotgun (WGS) entry which is preliminary data.</text>
</comment>
<evidence type="ECO:0000313" key="3">
    <source>
        <dbReference type="EMBL" id="MBJ6360445.1"/>
    </source>
</evidence>
<name>A0A934MJY7_9BACL</name>
<accession>A0A934MJY7</accession>
<feature type="domain" description="Copper amine oxidase-like N-terminal" evidence="2">
    <location>
        <begin position="38"/>
        <end position="85"/>
    </location>
</feature>
<dbReference type="SUPFAM" id="SSF55383">
    <property type="entry name" value="Copper amine oxidase, domain N"/>
    <property type="match status" value="1"/>
</dbReference>
<keyword evidence="4" id="KW-1185">Reference proteome</keyword>
<dbReference type="Pfam" id="PF07833">
    <property type="entry name" value="Cu_amine_oxidN1"/>
    <property type="match status" value="1"/>
</dbReference>
<gene>
    <name evidence="3" type="ORF">JFN88_03790</name>
</gene>
<dbReference type="EMBL" id="JAELUP010000008">
    <property type="protein sequence ID" value="MBJ6360445.1"/>
    <property type="molecule type" value="Genomic_DNA"/>
</dbReference>
<dbReference type="RefSeq" id="WP_199017997.1">
    <property type="nucleotide sequence ID" value="NZ_JAELUP010000008.1"/>
</dbReference>
<reference evidence="3" key="1">
    <citation type="submission" date="2020-12" db="EMBL/GenBank/DDBJ databases">
        <authorList>
            <person name="Huq M.A."/>
        </authorList>
    </citation>
    <scope>NUCLEOTIDE SEQUENCE</scope>
    <source>
        <strain evidence="3">MAHUQ-46</strain>
    </source>
</reference>
<proteinExistence type="predicted"/>
<evidence type="ECO:0000256" key="1">
    <source>
        <dbReference type="SAM" id="SignalP"/>
    </source>
</evidence>
<keyword evidence="1" id="KW-0732">Signal</keyword>
<dbReference type="Proteomes" id="UP000640274">
    <property type="component" value="Unassembled WGS sequence"/>
</dbReference>
<evidence type="ECO:0000313" key="4">
    <source>
        <dbReference type="Proteomes" id="UP000640274"/>
    </source>
</evidence>
<protein>
    <recommendedName>
        <fullName evidence="2">Copper amine oxidase-like N-terminal domain-containing protein</fullName>
    </recommendedName>
</protein>
<dbReference type="InterPro" id="IPR012854">
    <property type="entry name" value="Cu_amine_oxidase-like_N"/>
</dbReference>
<feature type="signal peptide" evidence="1">
    <location>
        <begin position="1"/>
        <end position="21"/>
    </location>
</feature>
<organism evidence="3 4">
    <name type="scientific">Paenibacillus roseus</name>
    <dbReference type="NCBI Taxonomy" id="2798579"/>
    <lineage>
        <taxon>Bacteria</taxon>
        <taxon>Bacillati</taxon>
        <taxon>Bacillota</taxon>
        <taxon>Bacilli</taxon>
        <taxon>Bacillales</taxon>
        <taxon>Paenibacillaceae</taxon>
        <taxon>Paenibacillus</taxon>
    </lineage>
</organism>
<evidence type="ECO:0000259" key="2">
    <source>
        <dbReference type="Pfam" id="PF07833"/>
    </source>
</evidence>
<dbReference type="InterPro" id="IPR036582">
    <property type="entry name" value="Mao_N_sf"/>
</dbReference>
<dbReference type="AlphaFoldDB" id="A0A934MJY7"/>
<sequence>MKKKIAISLMASFCFAGVVHAAGMWGTYKGNDIIKLTVDGADVKVADVPAVILNGRTMVPIYLLSQAGVTYSYDAKKQTVDVKKSKSGGSQSGSSLKTIKEVTKLGGNGVTLFEQDSKSYASTYVEDEKNVTNEQLDRVYRQLLTYGTDMLTISYDVYDEDKDESYVLYVSIPAKDYQDFVNGKLTADDINKKFIVEA</sequence>